<dbReference type="Pfam" id="PF00512">
    <property type="entry name" value="HisKA"/>
    <property type="match status" value="1"/>
</dbReference>
<evidence type="ECO:0000313" key="10">
    <source>
        <dbReference type="EMBL" id="SVA09493.1"/>
    </source>
</evidence>
<keyword evidence="3" id="KW-0597">Phosphoprotein</keyword>
<dbReference type="SUPFAM" id="SSF55874">
    <property type="entry name" value="ATPase domain of HSP90 chaperone/DNA topoisomerase II/histidine kinase"/>
    <property type="match status" value="1"/>
</dbReference>
<evidence type="ECO:0000256" key="1">
    <source>
        <dbReference type="ARBA" id="ARBA00000085"/>
    </source>
</evidence>
<dbReference type="PROSITE" id="PS50885">
    <property type="entry name" value="HAMP"/>
    <property type="match status" value="1"/>
</dbReference>
<dbReference type="PROSITE" id="PS50109">
    <property type="entry name" value="HIS_KIN"/>
    <property type="match status" value="1"/>
</dbReference>
<dbReference type="Gene3D" id="6.10.340.10">
    <property type="match status" value="1"/>
</dbReference>
<dbReference type="Gene3D" id="1.10.287.130">
    <property type="match status" value="1"/>
</dbReference>
<feature type="domain" description="Histidine kinase" evidence="8">
    <location>
        <begin position="276"/>
        <end position="488"/>
    </location>
</feature>
<dbReference type="EMBL" id="UINC01003817">
    <property type="protein sequence ID" value="SVA09493.1"/>
    <property type="molecule type" value="Genomic_DNA"/>
</dbReference>
<gene>
    <name evidence="10" type="ORF">METZ01_LOCUS62347</name>
</gene>
<keyword evidence="4" id="KW-0808">Transferase</keyword>
<dbReference type="SUPFAM" id="SSF47384">
    <property type="entry name" value="Homodimeric domain of signal transducing histidine kinase"/>
    <property type="match status" value="1"/>
</dbReference>
<dbReference type="SMART" id="SM00387">
    <property type="entry name" value="HATPase_c"/>
    <property type="match status" value="1"/>
</dbReference>
<dbReference type="CDD" id="cd06225">
    <property type="entry name" value="HAMP"/>
    <property type="match status" value="1"/>
</dbReference>
<proteinExistence type="predicted"/>
<dbReference type="InterPro" id="IPR036890">
    <property type="entry name" value="HATPase_C_sf"/>
</dbReference>
<feature type="transmembrane region" description="Helical" evidence="7">
    <location>
        <begin position="196"/>
        <end position="215"/>
    </location>
</feature>
<dbReference type="PANTHER" id="PTHR43711:SF1">
    <property type="entry name" value="HISTIDINE KINASE 1"/>
    <property type="match status" value="1"/>
</dbReference>
<evidence type="ECO:0000259" key="8">
    <source>
        <dbReference type="PROSITE" id="PS50109"/>
    </source>
</evidence>
<evidence type="ECO:0000259" key="9">
    <source>
        <dbReference type="PROSITE" id="PS50885"/>
    </source>
</evidence>
<dbReference type="InterPro" id="IPR036097">
    <property type="entry name" value="HisK_dim/P_sf"/>
</dbReference>
<evidence type="ECO:0000256" key="4">
    <source>
        <dbReference type="ARBA" id="ARBA00022679"/>
    </source>
</evidence>
<sequence length="488" mass="53570">VISIAGVSLYSAYATRIETQRFAAEIEQMRAERAEQLVRDTFEANQDWDEVQYAIQQVGNLYGWRVVLENESGMVVADSHQFVRDAQGLFERLSDRFARPNRFSKRPVFVNNQLIGYLLVDERPDKQERPLSMKDFYPASIARLLQDGGPNTINQKQVEIRATQVPSQVTEDLVAEVLEYVDPPLSNLQSAFQRSLLIAGVAAGFAGLLIVTIFTREALAPVRGLTAAASKLGTGDLSQRVPESGSDDIGDLARTFNTMASDLELAGQQRKQLTADVAHELRTPLTNIQGYLEAIKDGLVDADEETIDTLHDQTTHLATLIEDLRILAVADAGALTLQKIHGTPASTIKDAVSTFSQRAHDREIELSVSSSEIDVTMDFDETRLRQIITNLVENSLTNTPNSGTIHIDIQERAEDMKISITDSGIGISKENLPRIFDQFYRADGSRSSITGGAGLGLTIVKKLVEAHNGTIDVSSEVGRGTTFTVSLP</sequence>
<dbReference type="PRINTS" id="PR00344">
    <property type="entry name" value="BCTRLSENSOR"/>
</dbReference>
<keyword evidence="7" id="KW-0472">Membrane</keyword>
<keyword evidence="6" id="KW-0902">Two-component regulatory system</keyword>
<accession>A0A381T6X3</accession>
<dbReference type="InterPro" id="IPR003660">
    <property type="entry name" value="HAMP_dom"/>
</dbReference>
<dbReference type="InterPro" id="IPR050736">
    <property type="entry name" value="Sensor_HK_Regulatory"/>
</dbReference>
<dbReference type="GO" id="GO:0016020">
    <property type="term" value="C:membrane"/>
    <property type="evidence" value="ECO:0007669"/>
    <property type="project" value="InterPro"/>
</dbReference>
<feature type="non-terminal residue" evidence="10">
    <location>
        <position position="488"/>
    </location>
</feature>
<dbReference type="SMART" id="SM00388">
    <property type="entry name" value="HisKA"/>
    <property type="match status" value="1"/>
</dbReference>
<dbReference type="SUPFAM" id="SSF158472">
    <property type="entry name" value="HAMP domain-like"/>
    <property type="match status" value="1"/>
</dbReference>
<dbReference type="Pfam" id="PF00672">
    <property type="entry name" value="HAMP"/>
    <property type="match status" value="1"/>
</dbReference>
<name>A0A381T6X3_9ZZZZ</name>
<dbReference type="PANTHER" id="PTHR43711">
    <property type="entry name" value="TWO-COMPONENT HISTIDINE KINASE"/>
    <property type="match status" value="1"/>
</dbReference>
<evidence type="ECO:0000256" key="2">
    <source>
        <dbReference type="ARBA" id="ARBA00012438"/>
    </source>
</evidence>
<dbReference type="InterPro" id="IPR003661">
    <property type="entry name" value="HisK_dim/P_dom"/>
</dbReference>
<dbReference type="CDD" id="cd00082">
    <property type="entry name" value="HisKA"/>
    <property type="match status" value="1"/>
</dbReference>
<reference evidence="10" key="1">
    <citation type="submission" date="2018-05" db="EMBL/GenBank/DDBJ databases">
        <authorList>
            <person name="Lanie J.A."/>
            <person name="Ng W.-L."/>
            <person name="Kazmierczak K.M."/>
            <person name="Andrzejewski T.M."/>
            <person name="Davidsen T.M."/>
            <person name="Wayne K.J."/>
            <person name="Tettelin H."/>
            <person name="Glass J.I."/>
            <person name="Rusch D."/>
            <person name="Podicherti R."/>
            <person name="Tsui H.-C.T."/>
            <person name="Winkler M.E."/>
        </authorList>
    </citation>
    <scope>NUCLEOTIDE SEQUENCE</scope>
</reference>
<dbReference type="InterPro" id="IPR005467">
    <property type="entry name" value="His_kinase_dom"/>
</dbReference>
<dbReference type="FunFam" id="3.30.565.10:FF:000006">
    <property type="entry name" value="Sensor histidine kinase WalK"/>
    <property type="match status" value="1"/>
</dbReference>
<evidence type="ECO:0000256" key="7">
    <source>
        <dbReference type="SAM" id="Phobius"/>
    </source>
</evidence>
<dbReference type="EC" id="2.7.13.3" evidence="2"/>
<protein>
    <recommendedName>
        <fullName evidence="2">histidine kinase</fullName>
        <ecNumber evidence="2">2.7.13.3</ecNumber>
    </recommendedName>
</protein>
<evidence type="ECO:0000256" key="6">
    <source>
        <dbReference type="ARBA" id="ARBA00023012"/>
    </source>
</evidence>
<keyword evidence="5" id="KW-0418">Kinase</keyword>
<dbReference type="GO" id="GO:0000155">
    <property type="term" value="F:phosphorelay sensor kinase activity"/>
    <property type="evidence" value="ECO:0007669"/>
    <property type="project" value="InterPro"/>
</dbReference>
<dbReference type="Gene3D" id="3.30.565.10">
    <property type="entry name" value="Histidine kinase-like ATPase, C-terminal domain"/>
    <property type="match status" value="1"/>
</dbReference>
<keyword evidence="7" id="KW-0812">Transmembrane</keyword>
<comment type="catalytic activity">
    <reaction evidence="1">
        <text>ATP + protein L-histidine = ADP + protein N-phospho-L-histidine.</text>
        <dbReference type="EC" id="2.7.13.3"/>
    </reaction>
</comment>
<evidence type="ECO:0000256" key="3">
    <source>
        <dbReference type="ARBA" id="ARBA00022553"/>
    </source>
</evidence>
<dbReference type="SMART" id="SM00304">
    <property type="entry name" value="HAMP"/>
    <property type="match status" value="1"/>
</dbReference>
<organism evidence="10">
    <name type="scientific">marine metagenome</name>
    <dbReference type="NCBI Taxonomy" id="408172"/>
    <lineage>
        <taxon>unclassified sequences</taxon>
        <taxon>metagenomes</taxon>
        <taxon>ecological metagenomes</taxon>
    </lineage>
</organism>
<dbReference type="AlphaFoldDB" id="A0A381T6X3"/>
<dbReference type="Pfam" id="PF02518">
    <property type="entry name" value="HATPase_c"/>
    <property type="match status" value="1"/>
</dbReference>
<feature type="domain" description="HAMP" evidence="9">
    <location>
        <begin position="216"/>
        <end position="268"/>
    </location>
</feature>
<dbReference type="InterPro" id="IPR003594">
    <property type="entry name" value="HATPase_dom"/>
</dbReference>
<keyword evidence="7" id="KW-1133">Transmembrane helix</keyword>
<dbReference type="InterPro" id="IPR004358">
    <property type="entry name" value="Sig_transdc_His_kin-like_C"/>
</dbReference>
<evidence type="ECO:0000256" key="5">
    <source>
        <dbReference type="ARBA" id="ARBA00022777"/>
    </source>
</evidence>
<feature type="non-terminal residue" evidence="10">
    <location>
        <position position="1"/>
    </location>
</feature>